<gene>
    <name evidence="2" type="ORF">V5799_010054</name>
</gene>
<dbReference type="Proteomes" id="UP001321473">
    <property type="component" value="Unassembled WGS sequence"/>
</dbReference>
<dbReference type="Pfam" id="PF21789">
    <property type="entry name" value="TNP-like_RNaseH_C"/>
    <property type="match status" value="1"/>
</dbReference>
<dbReference type="AlphaFoldDB" id="A0AAQ4F9W3"/>
<protein>
    <recommendedName>
        <fullName evidence="1">Transposable element P transposase-like RNase H C-terminal domain-containing protein</fullName>
    </recommendedName>
</protein>
<sequence length="199" mass="22219">MESLRVTLMSVLSLIEFSHSRGVSYVFTASLNQDPLERFFGLVRSFGGDEDHPTVTNFGQLFRLISLYTPVKLAVKGNCEGGDDRVLLSAFASLGAKRREALTQKNMIKEEVWKRLTSIPFKDLCNLPNDHVYSVPSPDTTALYYLSGYAAFKLSKESGVDLNFDEIMASSLTLQDTPPYSYYEVKDRTVVPSLPPQCA</sequence>
<feature type="non-terminal residue" evidence="2">
    <location>
        <position position="199"/>
    </location>
</feature>
<accession>A0AAQ4F9W3</accession>
<evidence type="ECO:0000313" key="2">
    <source>
        <dbReference type="EMBL" id="KAK8783581.1"/>
    </source>
</evidence>
<dbReference type="InterPro" id="IPR048367">
    <property type="entry name" value="TNP-like_RNaseH_C"/>
</dbReference>
<feature type="domain" description="Transposable element P transposase-like RNase H C-terminal" evidence="1">
    <location>
        <begin position="31"/>
        <end position="62"/>
    </location>
</feature>
<organism evidence="2 3">
    <name type="scientific">Amblyomma americanum</name>
    <name type="common">Lone star tick</name>
    <dbReference type="NCBI Taxonomy" id="6943"/>
    <lineage>
        <taxon>Eukaryota</taxon>
        <taxon>Metazoa</taxon>
        <taxon>Ecdysozoa</taxon>
        <taxon>Arthropoda</taxon>
        <taxon>Chelicerata</taxon>
        <taxon>Arachnida</taxon>
        <taxon>Acari</taxon>
        <taxon>Parasitiformes</taxon>
        <taxon>Ixodida</taxon>
        <taxon>Ixodoidea</taxon>
        <taxon>Ixodidae</taxon>
        <taxon>Amblyomminae</taxon>
        <taxon>Amblyomma</taxon>
    </lineage>
</organism>
<keyword evidence="3" id="KW-1185">Reference proteome</keyword>
<comment type="caution">
    <text evidence="2">The sequence shown here is derived from an EMBL/GenBank/DDBJ whole genome shotgun (WGS) entry which is preliminary data.</text>
</comment>
<proteinExistence type="predicted"/>
<name>A0AAQ4F9W3_AMBAM</name>
<evidence type="ECO:0000259" key="1">
    <source>
        <dbReference type="Pfam" id="PF21789"/>
    </source>
</evidence>
<evidence type="ECO:0000313" key="3">
    <source>
        <dbReference type="Proteomes" id="UP001321473"/>
    </source>
</evidence>
<dbReference type="EMBL" id="JARKHS020005398">
    <property type="protein sequence ID" value="KAK8783581.1"/>
    <property type="molecule type" value="Genomic_DNA"/>
</dbReference>
<reference evidence="2 3" key="1">
    <citation type="journal article" date="2023" name="Arcadia Sci">
        <title>De novo assembly of a long-read Amblyomma americanum tick genome.</title>
        <authorList>
            <person name="Chou S."/>
            <person name="Poskanzer K.E."/>
            <person name="Rollins M."/>
            <person name="Thuy-Boun P.S."/>
        </authorList>
    </citation>
    <scope>NUCLEOTIDE SEQUENCE [LARGE SCALE GENOMIC DNA]</scope>
    <source>
        <strain evidence="2">F_SG_1</strain>
        <tissue evidence="2">Salivary glands</tissue>
    </source>
</reference>